<dbReference type="Gene3D" id="3.80.10.10">
    <property type="entry name" value="Ribonuclease Inhibitor"/>
    <property type="match status" value="4"/>
</dbReference>
<dbReference type="Pfam" id="PF25019">
    <property type="entry name" value="LRR_R13L1-DRL21"/>
    <property type="match status" value="1"/>
</dbReference>
<dbReference type="PRINTS" id="PR00364">
    <property type="entry name" value="DISEASERSIST"/>
</dbReference>
<dbReference type="Proteomes" id="UP000604825">
    <property type="component" value="Unassembled WGS sequence"/>
</dbReference>
<feature type="domain" description="Zer-1-like leucine-rich repeats region" evidence="14">
    <location>
        <begin position="1163"/>
        <end position="1230"/>
    </location>
</feature>
<dbReference type="InterPro" id="IPR042197">
    <property type="entry name" value="Apaf_helical"/>
</dbReference>
<dbReference type="GO" id="GO:0006952">
    <property type="term" value="P:defense response"/>
    <property type="evidence" value="ECO:0007669"/>
    <property type="project" value="UniProtKB-KW"/>
</dbReference>
<name>A0A811QJ91_9POAL</name>
<dbReference type="InterPro" id="IPR041118">
    <property type="entry name" value="Rx_N"/>
</dbReference>
<evidence type="ECO:0000259" key="11">
    <source>
        <dbReference type="Pfam" id="PF18052"/>
    </source>
</evidence>
<evidence type="ECO:0000256" key="8">
    <source>
        <dbReference type="SAM" id="Coils"/>
    </source>
</evidence>
<dbReference type="PANTHER" id="PTHR36766">
    <property type="entry name" value="PLANT BROAD-SPECTRUM MILDEW RESISTANCE PROTEIN RPW8"/>
    <property type="match status" value="1"/>
</dbReference>
<keyword evidence="6" id="KW-0067">ATP-binding</keyword>
<protein>
    <submittedName>
        <fullName evidence="16">Uncharacterized protein</fullName>
    </submittedName>
</protein>
<dbReference type="InterPro" id="IPR003591">
    <property type="entry name" value="Leu-rich_rpt_typical-subtyp"/>
</dbReference>
<reference evidence="16" key="1">
    <citation type="submission" date="2020-10" db="EMBL/GenBank/DDBJ databases">
        <authorList>
            <person name="Han B."/>
            <person name="Lu T."/>
            <person name="Zhao Q."/>
            <person name="Huang X."/>
            <person name="Zhao Y."/>
        </authorList>
    </citation>
    <scope>NUCLEOTIDE SEQUENCE</scope>
</reference>
<dbReference type="OrthoDB" id="615124at2759"/>
<dbReference type="PROSITE" id="PS51450">
    <property type="entry name" value="LRR"/>
    <property type="match status" value="1"/>
</dbReference>
<dbReference type="InterPro" id="IPR056789">
    <property type="entry name" value="LRR_R13L1-DRL21"/>
</dbReference>
<dbReference type="Pfam" id="PF00931">
    <property type="entry name" value="NB-ARC"/>
    <property type="match status" value="1"/>
</dbReference>
<dbReference type="InterPro" id="IPR055414">
    <property type="entry name" value="LRR_R13L4/SHOC2-like"/>
</dbReference>
<evidence type="ECO:0000256" key="5">
    <source>
        <dbReference type="ARBA" id="ARBA00022821"/>
    </source>
</evidence>
<feature type="region of interest" description="Disordered" evidence="9">
    <location>
        <begin position="1420"/>
        <end position="1452"/>
    </location>
</feature>
<dbReference type="SUPFAM" id="SSF52540">
    <property type="entry name" value="P-loop containing nucleoside triphosphate hydrolases"/>
    <property type="match status" value="1"/>
</dbReference>
<evidence type="ECO:0000259" key="14">
    <source>
        <dbReference type="Pfam" id="PF25013"/>
    </source>
</evidence>
<evidence type="ECO:0000256" key="6">
    <source>
        <dbReference type="ARBA" id="ARBA00022840"/>
    </source>
</evidence>
<dbReference type="Gene3D" id="1.20.5.4130">
    <property type="match status" value="1"/>
</dbReference>
<keyword evidence="17" id="KW-1185">Reference proteome</keyword>
<evidence type="ECO:0000256" key="2">
    <source>
        <dbReference type="ARBA" id="ARBA00022614"/>
    </source>
</evidence>
<accession>A0A811QJ91</accession>
<evidence type="ECO:0000256" key="7">
    <source>
        <dbReference type="ARBA" id="ARBA00023054"/>
    </source>
</evidence>
<keyword evidence="5" id="KW-0611">Plant defense</keyword>
<evidence type="ECO:0000256" key="4">
    <source>
        <dbReference type="ARBA" id="ARBA00022741"/>
    </source>
</evidence>
<dbReference type="Gene3D" id="1.10.8.430">
    <property type="entry name" value="Helical domain of apoptotic protease-activating factors"/>
    <property type="match status" value="1"/>
</dbReference>
<dbReference type="InterPro" id="IPR025875">
    <property type="entry name" value="Leu-rich_rpt_4"/>
</dbReference>
<evidence type="ECO:0000313" key="17">
    <source>
        <dbReference type="Proteomes" id="UP000604825"/>
    </source>
</evidence>
<feature type="domain" description="Disease resistance R13L4/SHOC-2-like LRR" evidence="13">
    <location>
        <begin position="557"/>
        <end position="682"/>
    </location>
</feature>
<dbReference type="GO" id="GO:0051707">
    <property type="term" value="P:response to other organism"/>
    <property type="evidence" value="ECO:0007669"/>
    <property type="project" value="UniProtKB-ARBA"/>
</dbReference>
<keyword evidence="4" id="KW-0547">Nucleotide-binding</keyword>
<feature type="region of interest" description="Disordered" evidence="9">
    <location>
        <begin position="1457"/>
        <end position="1476"/>
    </location>
</feature>
<dbReference type="Pfam" id="PF00560">
    <property type="entry name" value="LRR_1"/>
    <property type="match status" value="1"/>
</dbReference>
<dbReference type="InterPro" id="IPR002182">
    <property type="entry name" value="NB-ARC"/>
</dbReference>
<evidence type="ECO:0000259" key="10">
    <source>
        <dbReference type="Pfam" id="PF00931"/>
    </source>
</evidence>
<dbReference type="Gene3D" id="1.10.10.10">
    <property type="entry name" value="Winged helix-like DNA-binding domain superfamily/Winged helix DNA-binding domain"/>
    <property type="match status" value="1"/>
</dbReference>
<feature type="domain" description="R13L1/DRL21-like LRR repeat region" evidence="15">
    <location>
        <begin position="903"/>
        <end position="1018"/>
    </location>
</feature>
<feature type="domain" description="Disease resistance protein winged helix" evidence="12">
    <location>
        <begin position="423"/>
        <end position="489"/>
    </location>
</feature>
<dbReference type="Pfam" id="PF25013">
    <property type="entry name" value="LRR_Zer-1"/>
    <property type="match status" value="1"/>
</dbReference>
<dbReference type="InterPro" id="IPR058922">
    <property type="entry name" value="WHD_DRP"/>
</dbReference>
<dbReference type="SUPFAM" id="SSF52058">
    <property type="entry name" value="L domain-like"/>
    <property type="match status" value="2"/>
</dbReference>
<evidence type="ECO:0000313" key="16">
    <source>
        <dbReference type="EMBL" id="CAD6255976.1"/>
    </source>
</evidence>
<keyword evidence="2" id="KW-0433">Leucine-rich repeat</keyword>
<organism evidence="16 17">
    <name type="scientific">Miscanthus lutarioriparius</name>
    <dbReference type="NCBI Taxonomy" id="422564"/>
    <lineage>
        <taxon>Eukaryota</taxon>
        <taxon>Viridiplantae</taxon>
        <taxon>Streptophyta</taxon>
        <taxon>Embryophyta</taxon>
        <taxon>Tracheophyta</taxon>
        <taxon>Spermatophyta</taxon>
        <taxon>Magnoliopsida</taxon>
        <taxon>Liliopsida</taxon>
        <taxon>Poales</taxon>
        <taxon>Poaceae</taxon>
        <taxon>PACMAD clade</taxon>
        <taxon>Panicoideae</taxon>
        <taxon>Andropogonodae</taxon>
        <taxon>Andropogoneae</taxon>
        <taxon>Saccharinae</taxon>
        <taxon>Miscanthus</taxon>
    </lineage>
</organism>
<dbReference type="InterPro" id="IPR036388">
    <property type="entry name" value="WH-like_DNA-bd_sf"/>
</dbReference>
<proteinExistence type="inferred from homology"/>
<evidence type="ECO:0000259" key="12">
    <source>
        <dbReference type="Pfam" id="PF23559"/>
    </source>
</evidence>
<gene>
    <name evidence="16" type="ORF">NCGR_LOCUS39503</name>
</gene>
<keyword evidence="7 8" id="KW-0175">Coiled coil</keyword>
<keyword evidence="3" id="KW-0677">Repeat</keyword>
<dbReference type="Gene3D" id="3.40.50.300">
    <property type="entry name" value="P-loop containing nucleotide triphosphate hydrolases"/>
    <property type="match status" value="1"/>
</dbReference>
<dbReference type="Pfam" id="PF23559">
    <property type="entry name" value="WHD_DRP"/>
    <property type="match status" value="1"/>
</dbReference>
<evidence type="ECO:0000259" key="13">
    <source>
        <dbReference type="Pfam" id="PF23598"/>
    </source>
</evidence>
<comment type="caution">
    <text evidence="16">The sequence shown here is derived from an EMBL/GenBank/DDBJ whole genome shotgun (WGS) entry which is preliminary data.</text>
</comment>
<dbReference type="GO" id="GO:0005524">
    <property type="term" value="F:ATP binding"/>
    <property type="evidence" value="ECO:0007669"/>
    <property type="project" value="UniProtKB-KW"/>
</dbReference>
<dbReference type="Pfam" id="PF12799">
    <property type="entry name" value="LRR_4"/>
    <property type="match status" value="1"/>
</dbReference>
<feature type="compositionally biased region" description="Low complexity" evidence="9">
    <location>
        <begin position="1460"/>
        <end position="1475"/>
    </location>
</feature>
<dbReference type="InterPro" id="IPR032675">
    <property type="entry name" value="LRR_dom_sf"/>
</dbReference>
<dbReference type="PANTHER" id="PTHR36766:SF73">
    <property type="entry name" value="NB-ARC DOMAIN-CONTAINING PROTEIN"/>
    <property type="match status" value="1"/>
</dbReference>
<feature type="domain" description="NB-ARC" evidence="10">
    <location>
        <begin position="169"/>
        <end position="334"/>
    </location>
</feature>
<evidence type="ECO:0000259" key="15">
    <source>
        <dbReference type="Pfam" id="PF25019"/>
    </source>
</evidence>
<dbReference type="Pfam" id="PF23598">
    <property type="entry name" value="LRR_14"/>
    <property type="match status" value="1"/>
</dbReference>
<dbReference type="InterPro" id="IPR001611">
    <property type="entry name" value="Leu-rich_rpt"/>
</dbReference>
<dbReference type="Pfam" id="PF18052">
    <property type="entry name" value="Rx_N"/>
    <property type="match status" value="1"/>
</dbReference>
<dbReference type="GO" id="GO:0043531">
    <property type="term" value="F:ADP binding"/>
    <property type="evidence" value="ECO:0007669"/>
    <property type="project" value="InterPro"/>
</dbReference>
<feature type="domain" description="Disease resistance N-terminal" evidence="11">
    <location>
        <begin position="13"/>
        <end position="89"/>
    </location>
</feature>
<feature type="coiled-coil region" evidence="8">
    <location>
        <begin position="70"/>
        <end position="138"/>
    </location>
</feature>
<dbReference type="EMBL" id="CAJGYO010000010">
    <property type="protein sequence ID" value="CAD6255976.1"/>
    <property type="molecule type" value="Genomic_DNA"/>
</dbReference>
<evidence type="ECO:0000256" key="1">
    <source>
        <dbReference type="ARBA" id="ARBA00008894"/>
    </source>
</evidence>
<comment type="similarity">
    <text evidence="1">Belongs to the disease resistance NB-LRR family.</text>
</comment>
<dbReference type="InterPro" id="IPR027417">
    <property type="entry name" value="P-loop_NTPase"/>
</dbReference>
<feature type="compositionally biased region" description="Basic and acidic residues" evidence="9">
    <location>
        <begin position="1420"/>
        <end position="1429"/>
    </location>
</feature>
<dbReference type="SMART" id="SM00369">
    <property type="entry name" value="LRR_TYP"/>
    <property type="match status" value="5"/>
</dbReference>
<evidence type="ECO:0000256" key="3">
    <source>
        <dbReference type="ARBA" id="ARBA00022737"/>
    </source>
</evidence>
<dbReference type="SUPFAM" id="SSF52047">
    <property type="entry name" value="RNI-like"/>
    <property type="match status" value="1"/>
</dbReference>
<evidence type="ECO:0000256" key="9">
    <source>
        <dbReference type="SAM" id="MobiDB-lite"/>
    </source>
</evidence>
<dbReference type="InterPro" id="IPR056845">
    <property type="entry name" value="LRR_Zer-1"/>
</dbReference>
<sequence length="1578" mass="175309">MAEVVAGLLASAFVSIVKDKLGSAIADQANMLWNFGVDLEDMMDVFETISAVLEDAERRSVKEKLVRLWLKRLKDVASDISDMLEDYQDTTDQTTAKMPGVLSCLPVAYKKIAMANRMKSLREKLRKIEKQIAIFDIKKGSNTNNEQPYDERETTSYLPEEPLIGRDGEKQEIIKLLSANTNNDEIVIITICGLGGMGKSTLAKQVYNDAQFKMYDHRIWVYVSQDFNLNKIGSSIISQLPSEGGPQNMGIQQVINQCLENLLLGKKVLIVLDDLWEEKMTELDKLRRMLQVKGSKVDVVVTTRKEQIARKLSTGEPYKLRPLEDDICWEIIKRSSRFELKPNKENMEQIGLDIAKKCGGVPLAAQVVGSMLQKIDDLSGWIEINSSDIWNISSEDNDVLPSLKLSYERMPPQLRVCFSYCSIFPKGHNIVGDDLAQQWIALDFTEQSKAKEYIKQLLGMSFLHVSKLPSTSREQVVWYTMHDLVHDLARWTMDDKLIDFNAQQRNTRGQKYCRYSLLKNYDQTIKLASILPSKIRALRFSDSGKLHIQSGAFSFANCLRILDFSECSGILLPASIGKLKQLRCLIAPRMQNESLPECITVLGKLQYLNINWSSQISALPESIGKLGCLKYLCLSDCSSISKLPESFGDLKCMVHLDMSGCSGIRELEDWLGKLRNLQHLDLSGCSSVKAIPEPLCGLTQLQYLDLSSCECLDRLPEAIGSLMDLQYLNMSSCDQIRELPESLMKLQNLLHLDLSCCTSMRYLGDLSYVLANLTNLKYLGLSSLFRYGGGSSYVFPYGIGGLTNLEHLDLSHNFSIASLPESFGNLKRLHTLDLTGCSRLKSLPESVGTLGLKTLLLDGCSDELLDQASSLVNYSQTLPLFKVRADEFNGCSNLPLLEGAHVSELRIRCLENVRSLEEATKVKLSGKHNLSELTLAWSTERAEQILEDKDLLEQLVPPTGLKSMCLQGYSSTSFPGWLMCIYRHLINLVSIELREMPTCSSLPPLGQLPHLENLALRELPGIKRIDSEFCGGKGAFRRLSSFRVIHMHGLEEWNTTYCVEDGVEEFMFPVLDHLLIQHCPRLRLKPCPPTFRDCIIYKSDQVISSLEEVDITSHHCSSSSGAITLNLTIKDDSSQSIRLFHHFPALRELTIFGGHLTNVPESMRHLTSLESLSLQCCDSISALPEWLGDLSSLKSLVIYECPEIKSLPACIQQLTKLQTLEISYCTELEKWCESEENKTKLAHISNVRLTIGTRAIDSRFLLRSRLLPNSFSTKSTSSSTKFNRKLDESKARWERRDSECRAARAQRVAAVESRVDIPKRIPAAQLDGVVVADNWGGLFEQPADFLEVPDLDLSDAPVVADNWGGLFDGGNYFSTCSSSASVTPAPSATTSVVQSTTEFAQAIQKTQVAQQEAEHSRVLFAHAEQERRTTGPFLKESTTADAADPARLDSSSLAPLQPQADEAGASESEAAAPPSVVDEPYRDAAAGVESSSTGVNLGLQQVAKVLAPLEYHEMAPTATRLGVMASDATCLGALTIFADPSAYILAVKPSQLSVSGVVGHAVTISHIPKSYHSVLDFA</sequence>